<protein>
    <submittedName>
        <fullName evidence="1">Uncharacterized protein</fullName>
    </submittedName>
</protein>
<gene>
    <name evidence="1" type="ORF">GA0061098_105714</name>
</gene>
<name>A0A1C3XUC7_9BRAD</name>
<organism evidence="1 2">
    <name type="scientific">Bradyrhizobium shewense</name>
    <dbReference type="NCBI Taxonomy" id="1761772"/>
    <lineage>
        <taxon>Bacteria</taxon>
        <taxon>Pseudomonadati</taxon>
        <taxon>Pseudomonadota</taxon>
        <taxon>Alphaproteobacteria</taxon>
        <taxon>Hyphomicrobiales</taxon>
        <taxon>Nitrobacteraceae</taxon>
        <taxon>Bradyrhizobium</taxon>
    </lineage>
</organism>
<dbReference type="EMBL" id="FMAI01000057">
    <property type="protein sequence ID" value="SCB55861.1"/>
    <property type="molecule type" value="Genomic_DNA"/>
</dbReference>
<evidence type="ECO:0000313" key="1">
    <source>
        <dbReference type="EMBL" id="SCB55861.1"/>
    </source>
</evidence>
<reference evidence="2" key="1">
    <citation type="submission" date="2016-08" db="EMBL/GenBank/DDBJ databases">
        <authorList>
            <person name="Varghese N."/>
            <person name="Submissions Spin"/>
        </authorList>
    </citation>
    <scope>NUCLEOTIDE SEQUENCE [LARGE SCALE GENOMIC DNA]</scope>
    <source>
        <strain evidence="2">ERR11</strain>
    </source>
</reference>
<proteinExistence type="predicted"/>
<keyword evidence="2" id="KW-1185">Reference proteome</keyword>
<evidence type="ECO:0000313" key="2">
    <source>
        <dbReference type="Proteomes" id="UP000199184"/>
    </source>
</evidence>
<dbReference type="Proteomes" id="UP000199184">
    <property type="component" value="Unassembled WGS sequence"/>
</dbReference>
<accession>A0A1C3XUC7</accession>
<dbReference type="AlphaFoldDB" id="A0A1C3XUC7"/>
<sequence>MTLDPLLIHGYATSPNAVIPATSTFPRYEIGDPQTFDDLMMTLDKDVWNLGGHHPSWELGVTWPQIKPS</sequence>